<evidence type="ECO:0000313" key="2">
    <source>
        <dbReference type="Proteomes" id="UP000578449"/>
    </source>
</evidence>
<comment type="caution">
    <text evidence="1">The sequence shown here is derived from an EMBL/GenBank/DDBJ whole genome shotgun (WGS) entry which is preliminary data.</text>
</comment>
<sequence length="255" mass="28082">MTREETGVRGSERLWHLVRSYGMGEWFMAAWVEGLEVWEAARRLGASVADVDDGVVCAWTDAVRGRPADGDAGIVWAGPLTAGWTQIIQVRGADCETGLRELSYGGRALLVSWGLNGPRDLEYAVDGEYVTGLSVTVPGERWGSDPHALDSYAQGLRFDLSDSGWRSDPELPPGWLEYCAWEEARLENGEDHGEEDMPGEWQDLVALACNGYHPPMATCLTSALALVGRVTGREIDRAWMDQAHTRYLIRGASVR</sequence>
<dbReference type="Pfam" id="PF20062">
    <property type="entry name" value="DUF6461"/>
    <property type="match status" value="1"/>
</dbReference>
<dbReference type="InterPro" id="IPR045592">
    <property type="entry name" value="DUF6461"/>
</dbReference>
<proteinExistence type="predicted"/>
<evidence type="ECO:0000313" key="1">
    <source>
        <dbReference type="EMBL" id="MBB5130845.1"/>
    </source>
</evidence>
<name>A0A840P477_9ACTN</name>
<dbReference type="EMBL" id="JACHGN010000001">
    <property type="protein sequence ID" value="MBB5130845.1"/>
    <property type="molecule type" value="Genomic_DNA"/>
</dbReference>
<gene>
    <name evidence="1" type="ORF">HNP84_000533</name>
</gene>
<protein>
    <submittedName>
        <fullName evidence="1">Uncharacterized protein</fullName>
    </submittedName>
</protein>
<keyword evidence="2" id="KW-1185">Reference proteome</keyword>
<dbReference type="RefSeq" id="WP_185047665.1">
    <property type="nucleotide sequence ID" value="NZ_BAABIX010000013.1"/>
</dbReference>
<dbReference type="AlphaFoldDB" id="A0A840P477"/>
<dbReference type="Proteomes" id="UP000578449">
    <property type="component" value="Unassembled WGS sequence"/>
</dbReference>
<reference evidence="1 2" key="1">
    <citation type="submission" date="2020-08" db="EMBL/GenBank/DDBJ databases">
        <title>Genomic Encyclopedia of Type Strains, Phase IV (KMG-IV): sequencing the most valuable type-strain genomes for metagenomic binning, comparative biology and taxonomic classification.</title>
        <authorList>
            <person name="Goeker M."/>
        </authorList>
    </citation>
    <scope>NUCLEOTIDE SEQUENCE [LARGE SCALE GENOMIC DNA]</scope>
    <source>
        <strain evidence="1 2">DSM 45615</strain>
    </source>
</reference>
<accession>A0A840P477</accession>
<organism evidence="1 2">
    <name type="scientific">Thermocatellispora tengchongensis</name>
    <dbReference type="NCBI Taxonomy" id="1073253"/>
    <lineage>
        <taxon>Bacteria</taxon>
        <taxon>Bacillati</taxon>
        <taxon>Actinomycetota</taxon>
        <taxon>Actinomycetes</taxon>
        <taxon>Streptosporangiales</taxon>
        <taxon>Streptosporangiaceae</taxon>
        <taxon>Thermocatellispora</taxon>
    </lineage>
</organism>